<feature type="compositionally biased region" description="Basic and acidic residues" evidence="1">
    <location>
        <begin position="1"/>
        <end position="62"/>
    </location>
</feature>
<reference evidence="2" key="1">
    <citation type="submission" date="2023-11" db="EMBL/GenBank/DDBJ databases">
        <title>Genome assemblies of two species of porcelain crab, Petrolisthes cinctipes and Petrolisthes manimaculis (Anomura: Porcellanidae).</title>
        <authorList>
            <person name="Angst P."/>
        </authorList>
    </citation>
    <scope>NUCLEOTIDE SEQUENCE</scope>
    <source>
        <strain evidence="2">PB745_02</strain>
        <tissue evidence="2">Gill</tissue>
    </source>
</reference>
<evidence type="ECO:0000313" key="3">
    <source>
        <dbReference type="Proteomes" id="UP001292094"/>
    </source>
</evidence>
<proteinExistence type="predicted"/>
<accession>A0AAE1NLR3</accession>
<dbReference type="AlphaFoldDB" id="A0AAE1NLR3"/>
<gene>
    <name evidence="2" type="ORF">Pmani_035402</name>
</gene>
<comment type="caution">
    <text evidence="2">The sequence shown here is derived from an EMBL/GenBank/DDBJ whole genome shotgun (WGS) entry which is preliminary data.</text>
</comment>
<dbReference type="Proteomes" id="UP001292094">
    <property type="component" value="Unassembled WGS sequence"/>
</dbReference>
<feature type="region of interest" description="Disordered" evidence="1">
    <location>
        <begin position="1"/>
        <end position="72"/>
    </location>
</feature>
<keyword evidence="3" id="KW-1185">Reference proteome</keyword>
<name>A0AAE1NLR3_9EUCA</name>
<feature type="compositionally biased region" description="Gly residues" evidence="1">
    <location>
        <begin position="135"/>
        <end position="145"/>
    </location>
</feature>
<evidence type="ECO:0000256" key="1">
    <source>
        <dbReference type="SAM" id="MobiDB-lite"/>
    </source>
</evidence>
<sequence>MKGEIEREGRKENRRGGGGKDKKWEGKKEGRGTECEGRKMEGEKLLVDMGGDERRDEMEAGKDPLGTAGEGVLSGTEEAGIAGRGGGSRPAGKATVRVRVRGRGRGRADPLLSQIKRRLDCGGPGSNGNGVLARQGGGGGGGGGKEQGEAKKDTRW</sequence>
<organism evidence="2 3">
    <name type="scientific">Petrolisthes manimaculis</name>
    <dbReference type="NCBI Taxonomy" id="1843537"/>
    <lineage>
        <taxon>Eukaryota</taxon>
        <taxon>Metazoa</taxon>
        <taxon>Ecdysozoa</taxon>
        <taxon>Arthropoda</taxon>
        <taxon>Crustacea</taxon>
        <taxon>Multicrustacea</taxon>
        <taxon>Malacostraca</taxon>
        <taxon>Eumalacostraca</taxon>
        <taxon>Eucarida</taxon>
        <taxon>Decapoda</taxon>
        <taxon>Pleocyemata</taxon>
        <taxon>Anomura</taxon>
        <taxon>Galatheoidea</taxon>
        <taxon>Porcellanidae</taxon>
        <taxon>Petrolisthes</taxon>
    </lineage>
</organism>
<feature type="region of interest" description="Disordered" evidence="1">
    <location>
        <begin position="118"/>
        <end position="156"/>
    </location>
</feature>
<dbReference type="EMBL" id="JAWZYT010005046">
    <property type="protein sequence ID" value="KAK4291792.1"/>
    <property type="molecule type" value="Genomic_DNA"/>
</dbReference>
<protein>
    <submittedName>
        <fullName evidence="2">Uncharacterized protein</fullName>
    </submittedName>
</protein>
<evidence type="ECO:0000313" key="2">
    <source>
        <dbReference type="EMBL" id="KAK4291792.1"/>
    </source>
</evidence>
<feature type="compositionally biased region" description="Basic and acidic residues" evidence="1">
    <location>
        <begin position="146"/>
        <end position="156"/>
    </location>
</feature>